<evidence type="ECO:0000313" key="2">
    <source>
        <dbReference type="Proteomes" id="UP000265180"/>
    </source>
</evidence>
<dbReference type="AlphaFoldDB" id="A0A3P9LWA0"/>
<dbReference type="Proteomes" id="UP000265180">
    <property type="component" value="Chromosome 21"/>
</dbReference>
<proteinExistence type="predicted"/>
<reference evidence="1" key="4">
    <citation type="submission" date="2025-09" db="UniProtKB">
        <authorList>
            <consortium name="Ensembl"/>
        </authorList>
    </citation>
    <scope>IDENTIFICATION</scope>
    <source>
        <strain evidence="1">HNI</strain>
    </source>
</reference>
<name>A0A3P9LWA0_ORYLA</name>
<reference key="1">
    <citation type="journal article" date="2007" name="Nature">
        <title>The medaka draft genome and insights into vertebrate genome evolution.</title>
        <authorList>
            <person name="Kasahara M."/>
            <person name="Naruse K."/>
            <person name="Sasaki S."/>
            <person name="Nakatani Y."/>
            <person name="Qu W."/>
            <person name="Ahsan B."/>
            <person name="Yamada T."/>
            <person name="Nagayasu Y."/>
            <person name="Doi K."/>
            <person name="Kasai Y."/>
            <person name="Jindo T."/>
            <person name="Kobayashi D."/>
            <person name="Shimada A."/>
            <person name="Toyoda A."/>
            <person name="Kuroki Y."/>
            <person name="Fujiyama A."/>
            <person name="Sasaki T."/>
            <person name="Shimizu A."/>
            <person name="Asakawa S."/>
            <person name="Shimizu N."/>
            <person name="Hashimoto S."/>
            <person name="Yang J."/>
            <person name="Lee Y."/>
            <person name="Matsushima K."/>
            <person name="Sugano S."/>
            <person name="Sakaizumi M."/>
            <person name="Narita T."/>
            <person name="Ohishi K."/>
            <person name="Haga S."/>
            <person name="Ohta F."/>
            <person name="Nomoto H."/>
            <person name="Nogata K."/>
            <person name="Morishita T."/>
            <person name="Endo T."/>
            <person name="Shin-I T."/>
            <person name="Takeda H."/>
            <person name="Morishita S."/>
            <person name="Kohara Y."/>
        </authorList>
    </citation>
    <scope>NUCLEOTIDE SEQUENCE [LARGE SCALE GENOMIC DNA]</scope>
    <source>
        <strain>Hd-rR</strain>
    </source>
</reference>
<organism evidence="1 2">
    <name type="scientific">Oryzias latipes</name>
    <name type="common">Japanese rice fish</name>
    <name type="synonym">Japanese killifish</name>
    <dbReference type="NCBI Taxonomy" id="8090"/>
    <lineage>
        <taxon>Eukaryota</taxon>
        <taxon>Metazoa</taxon>
        <taxon>Chordata</taxon>
        <taxon>Craniata</taxon>
        <taxon>Vertebrata</taxon>
        <taxon>Euteleostomi</taxon>
        <taxon>Actinopterygii</taxon>
        <taxon>Neopterygii</taxon>
        <taxon>Teleostei</taxon>
        <taxon>Neoteleostei</taxon>
        <taxon>Acanthomorphata</taxon>
        <taxon>Ovalentaria</taxon>
        <taxon>Atherinomorphae</taxon>
        <taxon>Beloniformes</taxon>
        <taxon>Adrianichthyidae</taxon>
        <taxon>Oryziinae</taxon>
        <taxon>Oryzias</taxon>
    </lineage>
</organism>
<sequence>MATLGPESARLPLAQLAAPSSIQNHICGANLPPNRGLERALEEAVASGVLNLSCRKMKEFPRTAANHDLSDTVEAGEDSAALCLWHNWTGGGGVTVIYVKSARAAFVRRCDQLSVGMRREASDLTER</sequence>
<reference evidence="1" key="3">
    <citation type="submission" date="2025-08" db="UniProtKB">
        <authorList>
            <consortium name="Ensembl"/>
        </authorList>
    </citation>
    <scope>IDENTIFICATION</scope>
    <source>
        <strain evidence="1">HNI</strain>
    </source>
</reference>
<accession>A0A3P9LWA0</accession>
<protein>
    <submittedName>
        <fullName evidence="1">Uncharacterized protein</fullName>
    </submittedName>
</protein>
<evidence type="ECO:0000313" key="1">
    <source>
        <dbReference type="Ensembl" id="ENSORLP00020024984.1"/>
    </source>
</evidence>
<reference evidence="1 2" key="2">
    <citation type="submission" date="2017-04" db="EMBL/GenBank/DDBJ databases">
        <title>CpG methylation of centromeres and impact of large insertions on vertebrate speciation.</title>
        <authorList>
            <person name="Ichikawa K."/>
            <person name="Yoshimura J."/>
            <person name="Morishita S."/>
        </authorList>
    </citation>
    <scope>NUCLEOTIDE SEQUENCE</scope>
    <source>
        <strain evidence="1 2">HNI</strain>
    </source>
</reference>
<dbReference type="Ensembl" id="ENSORLT00020005580.1">
    <property type="protein sequence ID" value="ENSORLP00020024984.1"/>
    <property type="gene ID" value="ENSORLG00020006674.1"/>
</dbReference>